<evidence type="ECO:0000313" key="2">
    <source>
        <dbReference type="Proteomes" id="UP000265520"/>
    </source>
</evidence>
<dbReference type="Proteomes" id="UP000265520">
    <property type="component" value="Unassembled WGS sequence"/>
</dbReference>
<keyword evidence="2" id="KW-1185">Reference proteome</keyword>
<comment type="caution">
    <text evidence="1">The sequence shown here is derived from an EMBL/GenBank/DDBJ whole genome shotgun (WGS) entry which is preliminary data.</text>
</comment>
<feature type="non-terminal residue" evidence="1">
    <location>
        <position position="76"/>
    </location>
</feature>
<protein>
    <submittedName>
        <fullName evidence="1">Uncharacterized protein</fullName>
    </submittedName>
</protein>
<sequence length="76" mass="8822">RCARIGRALRVTKKKEGVSLCQQRVAQRHGAVRRFVRLQWYSARMDARCADSCGAMRTFMCSSRALRRVLGAWRQH</sequence>
<dbReference type="EMBL" id="LXQA010407164">
    <property type="protein sequence ID" value="MCI49817.1"/>
    <property type="molecule type" value="Genomic_DNA"/>
</dbReference>
<reference evidence="1 2" key="1">
    <citation type="journal article" date="2018" name="Front. Plant Sci.">
        <title>Red Clover (Trifolium pratense) and Zigzag Clover (T. medium) - A Picture of Genomic Similarities and Differences.</title>
        <authorList>
            <person name="Dluhosova J."/>
            <person name="Istvanek J."/>
            <person name="Nedelnik J."/>
            <person name="Repkova J."/>
        </authorList>
    </citation>
    <scope>NUCLEOTIDE SEQUENCE [LARGE SCALE GENOMIC DNA]</scope>
    <source>
        <strain evidence="2">cv. 10/8</strain>
        <tissue evidence="1">Leaf</tissue>
    </source>
</reference>
<evidence type="ECO:0000313" key="1">
    <source>
        <dbReference type="EMBL" id="MCI49817.1"/>
    </source>
</evidence>
<organism evidence="1 2">
    <name type="scientific">Trifolium medium</name>
    <dbReference type="NCBI Taxonomy" id="97028"/>
    <lineage>
        <taxon>Eukaryota</taxon>
        <taxon>Viridiplantae</taxon>
        <taxon>Streptophyta</taxon>
        <taxon>Embryophyta</taxon>
        <taxon>Tracheophyta</taxon>
        <taxon>Spermatophyta</taxon>
        <taxon>Magnoliopsida</taxon>
        <taxon>eudicotyledons</taxon>
        <taxon>Gunneridae</taxon>
        <taxon>Pentapetalae</taxon>
        <taxon>rosids</taxon>
        <taxon>fabids</taxon>
        <taxon>Fabales</taxon>
        <taxon>Fabaceae</taxon>
        <taxon>Papilionoideae</taxon>
        <taxon>50 kb inversion clade</taxon>
        <taxon>NPAAA clade</taxon>
        <taxon>Hologalegina</taxon>
        <taxon>IRL clade</taxon>
        <taxon>Trifolieae</taxon>
        <taxon>Trifolium</taxon>
    </lineage>
</organism>
<dbReference type="AlphaFoldDB" id="A0A392SN39"/>
<accession>A0A392SN39</accession>
<feature type="non-terminal residue" evidence="1">
    <location>
        <position position="1"/>
    </location>
</feature>
<proteinExistence type="predicted"/>
<name>A0A392SN39_9FABA</name>